<keyword evidence="2" id="KW-1185">Reference proteome</keyword>
<accession>H8FQT0</accession>
<dbReference type="AlphaFoldDB" id="H8FQT0"/>
<dbReference type="STRING" id="1150626.PHAMO_210229"/>
<comment type="caution">
    <text evidence="1">The sequence shown here is derived from an EMBL/GenBank/DDBJ whole genome shotgun (WGS) entry which is preliminary data.</text>
</comment>
<dbReference type="SUPFAM" id="SSF46565">
    <property type="entry name" value="Chaperone J-domain"/>
    <property type="match status" value="1"/>
</dbReference>
<name>H8FQT0_MAGML</name>
<organism evidence="1 2">
    <name type="scientific">Magnetospirillum molischianum DSM 120</name>
    <dbReference type="NCBI Taxonomy" id="1150626"/>
    <lineage>
        <taxon>Bacteria</taxon>
        <taxon>Pseudomonadati</taxon>
        <taxon>Pseudomonadota</taxon>
        <taxon>Alphaproteobacteria</taxon>
        <taxon>Rhodospirillales</taxon>
        <taxon>Rhodospirillaceae</taxon>
        <taxon>Magnetospirillum</taxon>
    </lineage>
</organism>
<gene>
    <name evidence="1" type="ORF">PHAMO_210229</name>
</gene>
<sequence length="62" mass="6893">MGCRPASRLCTSWASPPGLNPDRRMVKAKFRMLATIHHPDSSHGNHLRMSQLNAAIDLLRNG</sequence>
<dbReference type="EMBL" id="CAHP01000014">
    <property type="protein sequence ID" value="CCG40718.1"/>
    <property type="molecule type" value="Genomic_DNA"/>
</dbReference>
<dbReference type="eggNOG" id="COG2214">
    <property type="taxonomic scope" value="Bacteria"/>
</dbReference>
<dbReference type="Gene3D" id="1.10.287.110">
    <property type="entry name" value="DnaJ domain"/>
    <property type="match status" value="1"/>
</dbReference>
<proteinExistence type="predicted"/>
<dbReference type="Proteomes" id="UP000004169">
    <property type="component" value="Unassembled WGS sequence"/>
</dbReference>
<reference evidence="1 2" key="1">
    <citation type="journal article" date="2012" name="J. Bacteriol.">
        <title>Draft Genome Sequence of the Purple Photosynthetic Bacterium Phaeospirillum molischianum DSM120, a Particularly Versatile Bacterium.</title>
        <authorList>
            <person name="Duquesne K."/>
            <person name="Prima V."/>
            <person name="Ji B."/>
            <person name="Rouy Z."/>
            <person name="Medigue C."/>
            <person name="Talla E."/>
            <person name="Sturgis J.N."/>
        </authorList>
    </citation>
    <scope>NUCLEOTIDE SEQUENCE [LARGE SCALE GENOMIC DNA]</scope>
    <source>
        <strain evidence="2">DSM120</strain>
    </source>
</reference>
<evidence type="ECO:0000313" key="1">
    <source>
        <dbReference type="EMBL" id="CCG40718.1"/>
    </source>
</evidence>
<protein>
    <recommendedName>
        <fullName evidence="3">J domain-containing protein</fullName>
    </recommendedName>
</protein>
<evidence type="ECO:0000313" key="2">
    <source>
        <dbReference type="Proteomes" id="UP000004169"/>
    </source>
</evidence>
<evidence type="ECO:0008006" key="3">
    <source>
        <dbReference type="Google" id="ProtNLM"/>
    </source>
</evidence>
<dbReference type="InterPro" id="IPR036869">
    <property type="entry name" value="J_dom_sf"/>
</dbReference>